<dbReference type="Gene3D" id="3.40.50.720">
    <property type="entry name" value="NAD(P)-binding Rossmann-like Domain"/>
    <property type="match status" value="1"/>
</dbReference>
<keyword evidence="4 12" id="KW-0220">Diaminopimelate biosynthesis</keyword>
<dbReference type="EC" id="1.17.1.8" evidence="9 12"/>
<comment type="similarity">
    <text evidence="1 12">Belongs to the DapB family.</text>
</comment>
<evidence type="ECO:0000256" key="3">
    <source>
        <dbReference type="ARBA" id="ARBA00022857"/>
    </source>
</evidence>
<keyword evidence="3 12" id="KW-0521">NADP</keyword>
<dbReference type="HAMAP" id="MF_00102">
    <property type="entry name" value="DapB"/>
    <property type="match status" value="1"/>
</dbReference>
<evidence type="ECO:0000256" key="9">
    <source>
        <dbReference type="ARBA" id="ARBA00038983"/>
    </source>
</evidence>
<dbReference type="PANTHER" id="PTHR20836:SF0">
    <property type="entry name" value="4-HYDROXY-TETRAHYDRODIPICOLINATE REDUCTASE 1, CHLOROPLASTIC-RELATED"/>
    <property type="match status" value="1"/>
</dbReference>
<organism evidence="15 16">
    <name type="scientific">Mucilaginibacter defluvii</name>
    <dbReference type="NCBI Taxonomy" id="1196019"/>
    <lineage>
        <taxon>Bacteria</taxon>
        <taxon>Pseudomonadati</taxon>
        <taxon>Bacteroidota</taxon>
        <taxon>Sphingobacteriia</taxon>
        <taxon>Sphingobacteriales</taxon>
        <taxon>Sphingobacteriaceae</taxon>
        <taxon>Mucilaginibacter</taxon>
    </lineage>
</organism>
<feature type="binding site" evidence="12">
    <location>
        <begin position="75"/>
        <end position="77"/>
    </location>
    <ligand>
        <name>NAD(+)</name>
        <dbReference type="ChEBI" id="CHEBI:57540"/>
    </ligand>
</feature>
<reference evidence="16" key="1">
    <citation type="journal article" date="2019" name="Int. J. Syst. Evol. Microbiol.">
        <title>The Global Catalogue of Microorganisms (GCM) 10K type strain sequencing project: providing services to taxonomists for standard genome sequencing and annotation.</title>
        <authorList>
            <consortium name="The Broad Institute Genomics Platform"/>
            <consortium name="The Broad Institute Genome Sequencing Center for Infectious Disease"/>
            <person name="Wu L."/>
            <person name="Ma J."/>
        </authorList>
    </citation>
    <scope>NUCLEOTIDE SEQUENCE [LARGE SCALE GENOMIC DNA]</scope>
    <source>
        <strain evidence="16">JCM 18283</strain>
    </source>
</reference>
<dbReference type="Gene3D" id="3.30.360.10">
    <property type="entry name" value="Dihydrodipicolinate Reductase, domain 2"/>
    <property type="match status" value="1"/>
</dbReference>
<dbReference type="SUPFAM" id="SSF51735">
    <property type="entry name" value="NAD(P)-binding Rossmann-fold domains"/>
    <property type="match status" value="1"/>
</dbReference>
<dbReference type="NCBIfam" id="TIGR00036">
    <property type="entry name" value="dapB"/>
    <property type="match status" value="1"/>
</dbReference>
<dbReference type="CDD" id="cd02274">
    <property type="entry name" value="DHDPR_N"/>
    <property type="match status" value="1"/>
</dbReference>
<dbReference type="Pfam" id="PF05173">
    <property type="entry name" value="DapB_C"/>
    <property type="match status" value="1"/>
</dbReference>
<evidence type="ECO:0000313" key="16">
    <source>
        <dbReference type="Proteomes" id="UP001501436"/>
    </source>
</evidence>
<keyword evidence="6 12" id="KW-0520">NAD</keyword>
<keyword evidence="7 12" id="KW-0457">Lysine biosynthesis</keyword>
<name>A0ABP9GEG3_9SPHI</name>
<dbReference type="PIRSF" id="PIRSF000161">
    <property type="entry name" value="DHPR"/>
    <property type="match status" value="1"/>
</dbReference>
<comment type="caution">
    <text evidence="12">Was originally thought to be a dihydrodipicolinate reductase (DHDPR), catalyzing the conversion of dihydrodipicolinate to tetrahydrodipicolinate. However, it was shown in E.coli that the substrate of the enzymatic reaction is not dihydrodipicolinate (DHDP) but in fact (2S,4S)-4-hydroxy-2,3,4,5-tetrahydrodipicolinic acid (HTPA), the product released by the DapA-catalyzed reaction.</text>
</comment>
<comment type="caution">
    <text evidence="15">The sequence shown here is derived from an EMBL/GenBank/DDBJ whole genome shotgun (WGS) entry which is preliminary data.</text>
</comment>
<evidence type="ECO:0000256" key="2">
    <source>
        <dbReference type="ARBA" id="ARBA00022605"/>
    </source>
</evidence>
<dbReference type="InterPro" id="IPR000846">
    <property type="entry name" value="DapB_N"/>
</dbReference>
<evidence type="ECO:0000259" key="13">
    <source>
        <dbReference type="Pfam" id="PF01113"/>
    </source>
</evidence>
<comment type="function">
    <text evidence="12">Catalyzes the conversion of 4-hydroxy-tetrahydrodipicolinate (HTPA) to tetrahydrodipicolinate.</text>
</comment>
<feature type="binding site" evidence="12">
    <location>
        <position position="136"/>
    </location>
    <ligand>
        <name>(S)-2,3,4,5-tetrahydrodipicolinate</name>
        <dbReference type="ChEBI" id="CHEBI:16845"/>
    </ligand>
</feature>
<comment type="catalytic activity">
    <reaction evidence="10 12">
        <text>(S)-2,3,4,5-tetrahydrodipicolinate + NADP(+) + H2O = (2S,4S)-4-hydroxy-2,3,4,5-tetrahydrodipicolinate + NADPH + H(+)</text>
        <dbReference type="Rhea" id="RHEA:35331"/>
        <dbReference type="ChEBI" id="CHEBI:15377"/>
        <dbReference type="ChEBI" id="CHEBI:15378"/>
        <dbReference type="ChEBI" id="CHEBI:16845"/>
        <dbReference type="ChEBI" id="CHEBI:57783"/>
        <dbReference type="ChEBI" id="CHEBI:58349"/>
        <dbReference type="ChEBI" id="CHEBI:67139"/>
        <dbReference type="EC" id="1.17.1.8"/>
    </reaction>
</comment>
<feature type="domain" description="Dihydrodipicolinate reductase N-terminal" evidence="13">
    <location>
        <begin position="1"/>
        <end position="103"/>
    </location>
</feature>
<evidence type="ECO:0000259" key="14">
    <source>
        <dbReference type="Pfam" id="PF05173"/>
    </source>
</evidence>
<feature type="binding site" evidence="12">
    <location>
        <begin position="100"/>
        <end position="103"/>
    </location>
    <ligand>
        <name>NAD(+)</name>
        <dbReference type="ChEBI" id="CHEBI:57540"/>
    </ligand>
</feature>
<evidence type="ECO:0000256" key="11">
    <source>
        <dbReference type="ARBA" id="ARBA00049396"/>
    </source>
</evidence>
<sequence length="254" mass="28334">MKIALLGYGKMGKIIERIATDRKHEIVLTIDHDNLHELTVENLQKADAAIEFTTPGSVLRNIDTCVAAGVPVIVGTTGWYDHIAEVKDKCLQGNGAVMYASNYSVGVNIFFKVNQMLAKIMNNYPYYDVQVEEIHHTQKLDSPSGTAITIAEGILDNVDGKKEWANILISEDPAEQTDEALKPEQLLIESHRIDSVPGTHTVIYDSEVDTIEFKHTAHNRNGFALGAVLAAEWLQHKKGFYTVHDMFNFDINQL</sequence>
<comment type="subunit">
    <text evidence="12">Homotetramer.</text>
</comment>
<evidence type="ECO:0000256" key="8">
    <source>
        <dbReference type="ARBA" id="ARBA00037922"/>
    </source>
</evidence>
<dbReference type="RefSeq" id="WP_345333840.1">
    <property type="nucleotide sequence ID" value="NZ_BAABJI010000004.1"/>
</dbReference>
<proteinExistence type="inferred from homology"/>
<comment type="pathway">
    <text evidence="8 12">Amino-acid biosynthesis; L-lysine biosynthesis via DAP pathway; (S)-tetrahydrodipicolinate from L-aspartate: step 4/4.</text>
</comment>
<evidence type="ECO:0000256" key="7">
    <source>
        <dbReference type="ARBA" id="ARBA00023154"/>
    </source>
</evidence>
<keyword evidence="2 12" id="KW-0028">Amino-acid biosynthesis</keyword>
<protein>
    <recommendedName>
        <fullName evidence="9 12">4-hydroxy-tetrahydrodipicolinate reductase</fullName>
        <shortName evidence="12">HTPA reductase</shortName>
        <ecNumber evidence="9 12">1.17.1.8</ecNumber>
    </recommendedName>
</protein>
<gene>
    <name evidence="12 15" type="primary">dapB</name>
    <name evidence="15" type="ORF">GCM10023313_37620</name>
</gene>
<feature type="active site" description="Proton donor" evidence="12">
    <location>
        <position position="139"/>
    </location>
</feature>
<evidence type="ECO:0000313" key="15">
    <source>
        <dbReference type="EMBL" id="GAA4929399.1"/>
    </source>
</evidence>
<comment type="catalytic activity">
    <reaction evidence="11 12">
        <text>(S)-2,3,4,5-tetrahydrodipicolinate + NAD(+) + H2O = (2S,4S)-4-hydroxy-2,3,4,5-tetrahydrodipicolinate + NADH + H(+)</text>
        <dbReference type="Rhea" id="RHEA:35323"/>
        <dbReference type="ChEBI" id="CHEBI:15377"/>
        <dbReference type="ChEBI" id="CHEBI:15378"/>
        <dbReference type="ChEBI" id="CHEBI:16845"/>
        <dbReference type="ChEBI" id="CHEBI:57540"/>
        <dbReference type="ChEBI" id="CHEBI:57945"/>
        <dbReference type="ChEBI" id="CHEBI:67139"/>
        <dbReference type="EC" id="1.17.1.8"/>
    </reaction>
</comment>
<dbReference type="Proteomes" id="UP001501436">
    <property type="component" value="Unassembled WGS sequence"/>
</dbReference>
<evidence type="ECO:0000256" key="6">
    <source>
        <dbReference type="ARBA" id="ARBA00023027"/>
    </source>
</evidence>
<evidence type="ECO:0000256" key="1">
    <source>
        <dbReference type="ARBA" id="ARBA00006642"/>
    </source>
</evidence>
<accession>A0ABP9GEG3</accession>
<keyword evidence="12" id="KW-0963">Cytoplasm</keyword>
<comment type="subcellular location">
    <subcellularLocation>
        <location evidence="12">Cytoplasm</location>
    </subcellularLocation>
</comment>
<dbReference type="InterPro" id="IPR022663">
    <property type="entry name" value="DapB_C"/>
</dbReference>
<comment type="caution">
    <text evidence="12">Lacks conserved residue(s) required for the propagation of feature annotation.</text>
</comment>
<evidence type="ECO:0000256" key="5">
    <source>
        <dbReference type="ARBA" id="ARBA00023002"/>
    </source>
</evidence>
<dbReference type="SUPFAM" id="SSF55347">
    <property type="entry name" value="Glyceraldehyde-3-phosphate dehydrogenase-like, C-terminal domain"/>
    <property type="match status" value="1"/>
</dbReference>
<dbReference type="InterPro" id="IPR023940">
    <property type="entry name" value="DHDPR_bac"/>
</dbReference>
<dbReference type="PANTHER" id="PTHR20836">
    <property type="entry name" value="DIHYDRODIPICOLINATE REDUCTASE"/>
    <property type="match status" value="1"/>
</dbReference>
<feature type="active site" description="Proton donor/acceptor" evidence="12">
    <location>
        <position position="135"/>
    </location>
</feature>
<feature type="binding site" evidence="12">
    <location>
        <begin position="145"/>
        <end position="146"/>
    </location>
    <ligand>
        <name>(S)-2,3,4,5-tetrahydrodipicolinate</name>
        <dbReference type="ChEBI" id="CHEBI:16845"/>
    </ligand>
</feature>
<evidence type="ECO:0000256" key="10">
    <source>
        <dbReference type="ARBA" id="ARBA00049080"/>
    </source>
</evidence>
<evidence type="ECO:0000256" key="4">
    <source>
        <dbReference type="ARBA" id="ARBA00022915"/>
    </source>
</evidence>
<keyword evidence="5 12" id="KW-0560">Oxidoreductase</keyword>
<feature type="domain" description="Dihydrodipicolinate reductase C-terminal" evidence="14">
    <location>
        <begin position="106"/>
        <end position="246"/>
    </location>
</feature>
<dbReference type="InterPro" id="IPR036291">
    <property type="entry name" value="NAD(P)-bd_dom_sf"/>
</dbReference>
<keyword evidence="16" id="KW-1185">Reference proteome</keyword>
<dbReference type="Pfam" id="PF01113">
    <property type="entry name" value="DapB_N"/>
    <property type="match status" value="1"/>
</dbReference>
<evidence type="ECO:0000256" key="12">
    <source>
        <dbReference type="HAMAP-Rule" id="MF_00102"/>
    </source>
</evidence>
<dbReference type="EMBL" id="BAABJI010000004">
    <property type="protein sequence ID" value="GAA4929399.1"/>
    <property type="molecule type" value="Genomic_DNA"/>
</dbReference>